<dbReference type="Proteomes" id="UP001058974">
    <property type="component" value="Chromosome 5"/>
</dbReference>
<dbReference type="AlphaFoldDB" id="A0A9D4WKF3"/>
<organism evidence="1 2">
    <name type="scientific">Pisum sativum</name>
    <name type="common">Garden pea</name>
    <name type="synonym">Lathyrus oleraceus</name>
    <dbReference type="NCBI Taxonomy" id="3888"/>
    <lineage>
        <taxon>Eukaryota</taxon>
        <taxon>Viridiplantae</taxon>
        <taxon>Streptophyta</taxon>
        <taxon>Embryophyta</taxon>
        <taxon>Tracheophyta</taxon>
        <taxon>Spermatophyta</taxon>
        <taxon>Magnoliopsida</taxon>
        <taxon>eudicotyledons</taxon>
        <taxon>Gunneridae</taxon>
        <taxon>Pentapetalae</taxon>
        <taxon>rosids</taxon>
        <taxon>fabids</taxon>
        <taxon>Fabales</taxon>
        <taxon>Fabaceae</taxon>
        <taxon>Papilionoideae</taxon>
        <taxon>50 kb inversion clade</taxon>
        <taxon>NPAAA clade</taxon>
        <taxon>Hologalegina</taxon>
        <taxon>IRL clade</taxon>
        <taxon>Fabeae</taxon>
        <taxon>Lathyrus</taxon>
    </lineage>
</organism>
<dbReference type="EMBL" id="JAMSHJ010000005">
    <property type="protein sequence ID" value="KAI5403440.1"/>
    <property type="molecule type" value="Genomic_DNA"/>
</dbReference>
<feature type="non-terminal residue" evidence="1">
    <location>
        <position position="203"/>
    </location>
</feature>
<name>A0A9D4WKF3_PEA</name>
<sequence>MAFAAVLAAVRAAFAFGRFLNEKCSLLSNKSMSTRRSLSSNRLTSLTNPESRVKASEYSLVSIRSAASLASTRCLRKVRFSSRVHCTISLQSEICRSDVPGILATESIIPLTIFAVFALGIKEKKGLNEVRRLRRSSPRFSCLRRSVRFVMACSFIRRASGEEDGSSSTRYRIEIDSEWSLASNACAIDSVVAGRYDEDMASA</sequence>
<evidence type="ECO:0000313" key="1">
    <source>
        <dbReference type="EMBL" id="KAI5403440.1"/>
    </source>
</evidence>
<accession>A0A9D4WKF3</accession>
<evidence type="ECO:0000313" key="2">
    <source>
        <dbReference type="Proteomes" id="UP001058974"/>
    </source>
</evidence>
<comment type="caution">
    <text evidence="1">The sequence shown here is derived from an EMBL/GenBank/DDBJ whole genome shotgun (WGS) entry which is preliminary data.</text>
</comment>
<dbReference type="Gramene" id="Psat05G0085500-T1">
    <property type="protein sequence ID" value="KAI5403440.1"/>
    <property type="gene ID" value="KIW84_050855"/>
</dbReference>
<keyword evidence="2" id="KW-1185">Reference proteome</keyword>
<reference evidence="1 2" key="1">
    <citation type="journal article" date="2022" name="Nat. Genet.">
        <title>Improved pea reference genome and pan-genome highlight genomic features and evolutionary characteristics.</title>
        <authorList>
            <person name="Yang T."/>
            <person name="Liu R."/>
            <person name="Luo Y."/>
            <person name="Hu S."/>
            <person name="Wang D."/>
            <person name="Wang C."/>
            <person name="Pandey M.K."/>
            <person name="Ge S."/>
            <person name="Xu Q."/>
            <person name="Li N."/>
            <person name="Li G."/>
            <person name="Huang Y."/>
            <person name="Saxena R.K."/>
            <person name="Ji Y."/>
            <person name="Li M."/>
            <person name="Yan X."/>
            <person name="He Y."/>
            <person name="Liu Y."/>
            <person name="Wang X."/>
            <person name="Xiang C."/>
            <person name="Varshney R.K."/>
            <person name="Ding H."/>
            <person name="Gao S."/>
            <person name="Zong X."/>
        </authorList>
    </citation>
    <scope>NUCLEOTIDE SEQUENCE [LARGE SCALE GENOMIC DNA]</scope>
    <source>
        <strain evidence="1 2">cv. Zhongwan 6</strain>
    </source>
</reference>
<gene>
    <name evidence="1" type="ORF">KIW84_050855</name>
</gene>
<proteinExistence type="predicted"/>
<protein>
    <submittedName>
        <fullName evidence="1">Uncharacterized protein</fullName>
    </submittedName>
</protein>